<dbReference type="PATRIC" id="fig|761659.10.peg.525"/>
<dbReference type="InterPro" id="IPR036291">
    <property type="entry name" value="NAD(P)-bd_dom_sf"/>
</dbReference>
<evidence type="ECO:0000313" key="5">
    <source>
        <dbReference type="Proteomes" id="UP000000933"/>
    </source>
</evidence>
<evidence type="ECO:0000256" key="2">
    <source>
        <dbReference type="SAM" id="MobiDB-lite"/>
    </source>
</evidence>
<evidence type="ECO:0000313" key="4">
    <source>
        <dbReference type="EMBL" id="CBH23380.1"/>
    </source>
</evidence>
<organism evidence="4 5">
    <name type="scientific">Salinibacter ruber (strain M8)</name>
    <dbReference type="NCBI Taxonomy" id="761659"/>
    <lineage>
        <taxon>Bacteria</taxon>
        <taxon>Pseudomonadati</taxon>
        <taxon>Rhodothermota</taxon>
        <taxon>Rhodothermia</taxon>
        <taxon>Rhodothermales</taxon>
        <taxon>Salinibacteraceae</taxon>
        <taxon>Salinibacter</taxon>
    </lineage>
</organism>
<dbReference type="GO" id="GO:0006567">
    <property type="term" value="P:L-threonine catabolic process"/>
    <property type="evidence" value="ECO:0007669"/>
    <property type="project" value="TreeGrafter"/>
</dbReference>
<dbReference type="HOGENOM" id="CLU_007383_19_1_10"/>
<dbReference type="Proteomes" id="UP000000933">
    <property type="component" value="Chromosome"/>
</dbReference>
<reference evidence="4 5" key="1">
    <citation type="journal article" date="2010" name="ISME J.">
        <title>Fine-scale evolution: genomic, phenotypic and ecological differentiation in two coexisting Salinibacter ruber strains.</title>
        <authorList>
            <person name="Pena A."/>
            <person name="Teeling H."/>
            <person name="Huerta-Cepas J."/>
            <person name="Santos F."/>
            <person name="Yarza P."/>
            <person name="Brito-Echeverria J."/>
            <person name="Lucio M."/>
            <person name="Schmitt-Kopplin P."/>
            <person name="Meseguer I."/>
            <person name="Schenowitz C."/>
            <person name="Dossat C."/>
            <person name="Barbe V."/>
            <person name="Dopazo J."/>
            <person name="Rossello-Mora R."/>
            <person name="Schuler M."/>
            <person name="Glockner F.O."/>
            <person name="Amann R."/>
            <person name="Gabaldon T."/>
            <person name="Anton J."/>
        </authorList>
    </citation>
    <scope>NUCLEOTIDE SEQUENCE [LARGE SCALE GENOMIC DNA]</scope>
    <source>
        <strain evidence="4 5">M8</strain>
    </source>
</reference>
<dbReference type="EMBL" id="FP565814">
    <property type="protein sequence ID" value="CBH23380.1"/>
    <property type="molecule type" value="Genomic_DNA"/>
</dbReference>
<dbReference type="AlphaFoldDB" id="D5H5S5"/>
<gene>
    <name evidence="4" type="ordered locus">SRM_00459</name>
</gene>
<evidence type="ECO:0000259" key="3">
    <source>
        <dbReference type="Pfam" id="PF01370"/>
    </source>
</evidence>
<dbReference type="PANTHER" id="PTHR42687:SF1">
    <property type="entry name" value="L-THREONINE 3-DEHYDROGENASE, MITOCHONDRIAL"/>
    <property type="match status" value="1"/>
</dbReference>
<dbReference type="SUPFAM" id="SSF51735">
    <property type="entry name" value="NAD(P)-binding Rossmann-fold domains"/>
    <property type="match status" value="1"/>
</dbReference>
<sequence length="396" mass="43885">MHLQKWRGRAESGSERTGARSVRHERDRGPLLPLRKDASGKTAPNPRFGGKYDTSRTGLVQLPHTSEHMRILVTGANGQIGSELVEALRQRHGPEQVVGLDLNPPPTANGPSAAAPFEVMDVRDREALAGVLDRHEIGTIYHLASLLSATGEQHPDRAWDVNMSGLKNVLDLARRRPVDTVFWPSSIAVFGPTTPRDDTPQNTVLDPTTMYGVTKRSGELLCRYYHRRYDLDVRSLRYPGLLSYKTAPGGGTTDYAIDMLTQAAAGEDYTCFLEPDTRLPMMYMPDAIQGTLALMDADADALSVRDSYNAGALSFAPAELAAAIRARVPTFDCHYEPDERQRIAENWPSSVDDTAARTDWDWAPEYDLDALTEDMLHHLRENVRAPGNVGEKKRGR</sequence>
<dbReference type="InterPro" id="IPR051225">
    <property type="entry name" value="NAD(P)_epim/dehydratase"/>
</dbReference>
<accession>D5H5S5</accession>
<dbReference type="KEGG" id="srm:SRM_00459"/>
<comment type="similarity">
    <text evidence="1">Belongs to the NAD(P)-dependent epimerase/dehydratase family.</text>
</comment>
<proteinExistence type="inferred from homology"/>
<dbReference type="PANTHER" id="PTHR42687">
    <property type="entry name" value="L-THREONINE 3-DEHYDROGENASE"/>
    <property type="match status" value="1"/>
</dbReference>
<dbReference type="InterPro" id="IPR001509">
    <property type="entry name" value="Epimerase_deHydtase"/>
</dbReference>
<reference evidence="5" key="2">
    <citation type="submission" date="2010-04" db="EMBL/GenBank/DDBJ databases">
        <title>Genome sequence of Salinibacter ruber M8.</title>
        <authorList>
            <consortium name="Genoscope"/>
        </authorList>
    </citation>
    <scope>NUCLEOTIDE SEQUENCE [LARGE SCALE GENOMIC DNA]</scope>
    <source>
        <strain evidence="5">M8</strain>
    </source>
</reference>
<evidence type="ECO:0000256" key="1">
    <source>
        <dbReference type="ARBA" id="ARBA00007637"/>
    </source>
</evidence>
<dbReference type="GO" id="GO:0008743">
    <property type="term" value="F:L-threonine 3-dehydrogenase activity"/>
    <property type="evidence" value="ECO:0007669"/>
    <property type="project" value="TreeGrafter"/>
</dbReference>
<dbReference type="Gene3D" id="3.40.50.720">
    <property type="entry name" value="NAD(P)-binding Rossmann-like Domain"/>
    <property type="match status" value="1"/>
</dbReference>
<dbReference type="Pfam" id="PF01370">
    <property type="entry name" value="Epimerase"/>
    <property type="match status" value="1"/>
</dbReference>
<feature type="domain" description="NAD-dependent epimerase/dehydratase" evidence="3">
    <location>
        <begin position="71"/>
        <end position="310"/>
    </location>
</feature>
<feature type="compositionally biased region" description="Basic and acidic residues" evidence="2">
    <location>
        <begin position="8"/>
        <end position="39"/>
    </location>
</feature>
<protein>
    <submittedName>
        <fullName evidence="4">Epimerase/reductase, putative</fullName>
    </submittedName>
</protein>
<name>D5H5S5_SALRM</name>
<feature type="region of interest" description="Disordered" evidence="2">
    <location>
        <begin position="1"/>
        <end position="56"/>
    </location>
</feature>